<dbReference type="SUPFAM" id="SSF57997">
    <property type="entry name" value="Tropomyosin"/>
    <property type="match status" value="1"/>
</dbReference>
<dbReference type="STRING" id="6216.A0A0R3SIR5"/>
<dbReference type="Gene3D" id="6.10.140.920">
    <property type="match status" value="1"/>
</dbReference>
<dbReference type="GO" id="GO:0000785">
    <property type="term" value="C:chromatin"/>
    <property type="evidence" value="ECO:0007669"/>
    <property type="project" value="TreeGrafter"/>
</dbReference>
<dbReference type="OrthoDB" id="6270194at2759"/>
<reference evidence="6" key="1">
    <citation type="submission" date="2017-02" db="UniProtKB">
        <authorList>
            <consortium name="WormBaseParasite"/>
        </authorList>
    </citation>
    <scope>IDENTIFICATION</scope>
</reference>
<gene>
    <name evidence="4" type="ORF">HDID_LOCUS4828</name>
</gene>
<dbReference type="PANTHER" id="PTHR43941:SF5">
    <property type="entry name" value="ELKS_RAB6-INTERACTING_CAST FAMILY PROTEIN"/>
    <property type="match status" value="1"/>
</dbReference>
<protein>
    <submittedName>
        <fullName evidence="6">DUF5741 domain-containing protein</fullName>
    </submittedName>
</protein>
<proteinExistence type="predicted"/>
<evidence type="ECO:0000256" key="2">
    <source>
        <dbReference type="SAM" id="MobiDB-lite"/>
    </source>
</evidence>
<evidence type="ECO:0000259" key="3">
    <source>
        <dbReference type="Pfam" id="PF19012"/>
    </source>
</evidence>
<evidence type="ECO:0000256" key="1">
    <source>
        <dbReference type="SAM" id="Coils"/>
    </source>
</evidence>
<evidence type="ECO:0000313" key="5">
    <source>
        <dbReference type="Proteomes" id="UP000274504"/>
    </source>
</evidence>
<dbReference type="InterPro" id="IPR043979">
    <property type="entry name" value="DUF5741"/>
</dbReference>
<dbReference type="GO" id="GO:0000793">
    <property type="term" value="C:condensed chromosome"/>
    <property type="evidence" value="ECO:0007669"/>
    <property type="project" value="TreeGrafter"/>
</dbReference>
<organism evidence="6">
    <name type="scientific">Hymenolepis diminuta</name>
    <name type="common">Rat tapeworm</name>
    <dbReference type="NCBI Taxonomy" id="6216"/>
    <lineage>
        <taxon>Eukaryota</taxon>
        <taxon>Metazoa</taxon>
        <taxon>Spiralia</taxon>
        <taxon>Lophotrochozoa</taxon>
        <taxon>Platyhelminthes</taxon>
        <taxon>Cestoda</taxon>
        <taxon>Eucestoda</taxon>
        <taxon>Cyclophyllidea</taxon>
        <taxon>Hymenolepididae</taxon>
        <taxon>Hymenolepis</taxon>
    </lineage>
</organism>
<dbReference type="Proteomes" id="UP000274504">
    <property type="component" value="Unassembled WGS sequence"/>
</dbReference>
<dbReference type="GO" id="GO:0000796">
    <property type="term" value="C:condensin complex"/>
    <property type="evidence" value="ECO:0007669"/>
    <property type="project" value="TreeGrafter"/>
</dbReference>
<feature type="compositionally biased region" description="Low complexity" evidence="2">
    <location>
        <begin position="1183"/>
        <end position="1207"/>
    </location>
</feature>
<dbReference type="GO" id="GO:0007076">
    <property type="term" value="P:mitotic chromosome condensation"/>
    <property type="evidence" value="ECO:0007669"/>
    <property type="project" value="TreeGrafter"/>
</dbReference>
<feature type="domain" description="DUF5741" evidence="3">
    <location>
        <begin position="881"/>
        <end position="958"/>
    </location>
</feature>
<feature type="compositionally biased region" description="Basic and acidic residues" evidence="2">
    <location>
        <begin position="254"/>
        <end position="269"/>
    </location>
</feature>
<feature type="region of interest" description="Disordered" evidence="2">
    <location>
        <begin position="968"/>
        <end position="989"/>
    </location>
</feature>
<name>A0A0R3SIR5_HYMDI</name>
<feature type="coiled-coil region" evidence="1">
    <location>
        <begin position="433"/>
        <end position="460"/>
    </location>
</feature>
<dbReference type="PANTHER" id="PTHR43941">
    <property type="entry name" value="STRUCTURAL MAINTENANCE OF CHROMOSOMES PROTEIN 2"/>
    <property type="match status" value="1"/>
</dbReference>
<evidence type="ECO:0000313" key="6">
    <source>
        <dbReference type="WBParaSite" id="HDID_0000483001-mRNA-1"/>
    </source>
</evidence>
<dbReference type="EMBL" id="UYSG01002051">
    <property type="protein sequence ID" value="VDL56356.1"/>
    <property type="molecule type" value="Genomic_DNA"/>
</dbReference>
<feature type="coiled-coil region" evidence="1">
    <location>
        <begin position="546"/>
        <end position="849"/>
    </location>
</feature>
<sequence length="1303" mass="144330">MLQSKKVKWSLSIFNSTVDVVTKERAQGQQLTDVTSVEMTKLQHEVALLRSKLVAQVKANTRLKAAFNALSESNPPPSKVTTTNPPANLSVSINPSILEEAGNASQGNDSLASLLNSNMKVSQTLDKTVNELRSALSKVEADLSASLLEVSQIGEEPKHEKDGVELHDITSASGMKPDRLRDVYSLIKGLVDQFDNLRTFRNSFHETVNRSILANSLCLETSTKYAIPGTNQQTSFAESGRVENGDPSVLEASAKTHERDEPVERSFSEKDDDEVMSLSQLSHNNTTFHLLREHLNDNTMEDLSIANSLSFATSQRSHALDITGLEMHSRNIFDRVALAEALDAWSLDAATELLAAINVNTDNQRPPVSSHNVSIQDPGANLLPLDTLLDLVTRFAELLSKTKYMELLESSAFSDWCDLVHRWFELFIDTLQRHKGASNLTEINNQLNALEQQFNEEFAMTAAVTQHRQNAALQTSDITEPPSISLYENGDLMSSRCDQLTSTIEKLKSDLSLNIRELTDKNAAVADLKSKVQDLMVQLCEAVSVSRTKESRVEELEAEISQLKTKLRDLELNAQAMEKKAAKLEAELPQSQAKVRSLEAQLDDAFTLTGVAELRAKLQDMEMQLTEAHLETQTKEVRVQELETEVAESQKKLQNLEVQLAESLSNTRAKEIRVQELGTAIKDKELALVNLREQLAETEARLAQKEARVIELKAAANDLRAIYDDLENQFNNTTKDVDEWKAKSERLEDLLAESIERETSASLKLSSALDEASSQKEQKLALEAQLNEMLEEHKVNIQNAHYKYKSLLEAADSRCAEMAEQCQILQVERDNLREDLAACKEEKLMLQSDLAMARLISANAQINLGAFLEDGPTGCEKEDLEAIRQKARKYPQLKALAFSLKAKLEKRSNSLHGTNKENARLKMIVGDNEKRVQGFIQELERLRQQILVKNKVIKKLESVVRESNIERPPSVDEISTPENPRTASADFPSPCLFNPEATSYMIDGGIFDNHSLPEHFNGVNSLMGDIDATVREISVCLDVANAEDGGERHHEDTSASLADQMSGFSTDTPTSLTVSFADVPQPPAHSVNINTNVPDRLNELVYKLSTFWSAMTHELQALASTIQNNTTNVAECICADHMRARKLIRRSVKALGNLSSQHPANMLISHILESLNEALELLHHQNSSSSSPAISRDSLSSNRSESPPFSFHQQQSAEAVDMVNNALPPPQQANHSSSCSCSCRRRCSRMAASVQELTNILNCTASVLAGRTIGREVGGDMGQVQEDVMVAESDATPEDSLDNSLSN</sequence>
<reference evidence="4 5" key="2">
    <citation type="submission" date="2018-11" db="EMBL/GenBank/DDBJ databases">
        <authorList>
            <consortium name="Pathogen Informatics"/>
        </authorList>
    </citation>
    <scope>NUCLEOTIDE SEQUENCE [LARGE SCALE GENOMIC DNA]</scope>
</reference>
<feature type="region of interest" description="Disordered" evidence="2">
    <location>
        <begin position="252"/>
        <end position="274"/>
    </location>
</feature>
<feature type="region of interest" description="Disordered" evidence="2">
    <location>
        <begin position="1182"/>
        <end position="1210"/>
    </location>
</feature>
<dbReference type="Pfam" id="PF19012">
    <property type="entry name" value="DUF5741"/>
    <property type="match status" value="1"/>
</dbReference>
<accession>A0A0R3SIR5</accession>
<evidence type="ECO:0000313" key="4">
    <source>
        <dbReference type="EMBL" id="VDL56356.1"/>
    </source>
</evidence>
<keyword evidence="1" id="KW-0175">Coiled coil</keyword>
<dbReference type="WBParaSite" id="HDID_0000483001-mRNA-1">
    <property type="protein sequence ID" value="HDID_0000483001-mRNA-1"/>
    <property type="gene ID" value="HDID_0000483001"/>
</dbReference>
<feature type="coiled-coil region" evidence="1">
    <location>
        <begin position="925"/>
        <end position="959"/>
    </location>
</feature>
<dbReference type="GO" id="GO:0003682">
    <property type="term" value="F:chromatin binding"/>
    <property type="evidence" value="ECO:0007669"/>
    <property type="project" value="TreeGrafter"/>
</dbReference>